<evidence type="ECO:0000313" key="13">
    <source>
        <dbReference type="RefSeq" id="XP_055367237.1"/>
    </source>
</evidence>
<keyword evidence="7" id="KW-0520">NAD</keyword>
<keyword evidence="9" id="KW-1185">Reference proteome</keyword>
<dbReference type="Gene3D" id="3.90.176.10">
    <property type="entry name" value="Toxin ADP-ribosyltransferase, Chain A, domain 1"/>
    <property type="match status" value="1"/>
</dbReference>
<keyword evidence="8" id="KW-0472">Membrane</keyword>
<dbReference type="InterPro" id="IPR050999">
    <property type="entry name" value="ADP-ribosyltransferase_ARG"/>
</dbReference>
<feature type="transmembrane region" description="Helical" evidence="8">
    <location>
        <begin position="309"/>
        <end position="327"/>
    </location>
</feature>
<dbReference type="KEGG" id="bspl:114853771"/>
<comment type="catalytic activity">
    <reaction evidence="6 7">
        <text>L-arginyl-[protein] + NAD(+) = N(omega)-(ADP-D-ribosyl)-L-arginyl-[protein] + nicotinamide + H(+)</text>
        <dbReference type="Rhea" id="RHEA:19149"/>
        <dbReference type="Rhea" id="RHEA-COMP:10532"/>
        <dbReference type="Rhea" id="RHEA-COMP:15087"/>
        <dbReference type="ChEBI" id="CHEBI:15378"/>
        <dbReference type="ChEBI" id="CHEBI:17154"/>
        <dbReference type="ChEBI" id="CHEBI:29965"/>
        <dbReference type="ChEBI" id="CHEBI:57540"/>
        <dbReference type="ChEBI" id="CHEBI:142554"/>
        <dbReference type="EC" id="2.4.2.31"/>
    </reaction>
</comment>
<evidence type="ECO:0000256" key="8">
    <source>
        <dbReference type="SAM" id="Phobius"/>
    </source>
</evidence>
<evidence type="ECO:0000256" key="6">
    <source>
        <dbReference type="ARBA" id="ARBA00047597"/>
    </source>
</evidence>
<dbReference type="EC" id="2.4.2.31" evidence="7"/>
<dbReference type="InParanoid" id="A0A6P7MBS6"/>
<dbReference type="GeneID" id="114853771"/>
<dbReference type="PROSITE" id="PS51996">
    <property type="entry name" value="TR_MART"/>
    <property type="match status" value="1"/>
</dbReference>
<evidence type="ECO:0000256" key="5">
    <source>
        <dbReference type="ARBA" id="ARBA00022857"/>
    </source>
</evidence>
<dbReference type="PRINTS" id="PR00970">
    <property type="entry name" value="RIBTRNSFRASE"/>
</dbReference>
<reference evidence="10 11" key="1">
    <citation type="submission" date="2025-04" db="UniProtKB">
        <authorList>
            <consortium name="RefSeq"/>
        </authorList>
    </citation>
    <scope>IDENTIFICATION</scope>
</reference>
<comment type="similarity">
    <text evidence="1 7">Belongs to the Arg-specific ADP-ribosyltransferase family.</text>
</comment>
<name>A0A6P7MBS6_BETSP</name>
<evidence type="ECO:0000256" key="2">
    <source>
        <dbReference type="ARBA" id="ARBA00022676"/>
    </source>
</evidence>
<dbReference type="RefSeq" id="XP_055367237.1">
    <property type="nucleotide sequence ID" value="XM_055511262.1"/>
</dbReference>
<accession>A0A6P7MBS6</accession>
<keyword evidence="8" id="KW-0812">Transmembrane</keyword>
<dbReference type="GO" id="GO:0016779">
    <property type="term" value="F:nucleotidyltransferase activity"/>
    <property type="evidence" value="ECO:0007669"/>
    <property type="project" value="UniProtKB-KW"/>
</dbReference>
<dbReference type="PANTHER" id="PTHR10339:SF27">
    <property type="entry name" value="NAD(P)(+)--ARGININE ADP-RIBOSYLTRANSFERASE"/>
    <property type="match status" value="1"/>
</dbReference>
<dbReference type="SUPFAM" id="SSF56399">
    <property type="entry name" value="ADP-ribosylation"/>
    <property type="match status" value="1"/>
</dbReference>
<dbReference type="OrthoDB" id="423533at2759"/>
<dbReference type="GO" id="GO:0003950">
    <property type="term" value="F:NAD+ poly-ADP-ribosyltransferase activity"/>
    <property type="evidence" value="ECO:0007669"/>
    <property type="project" value="TreeGrafter"/>
</dbReference>
<feature type="transmembrane region" description="Helical" evidence="8">
    <location>
        <begin position="284"/>
        <end position="302"/>
    </location>
</feature>
<keyword evidence="3 7" id="KW-0808">Transferase</keyword>
<evidence type="ECO:0000256" key="3">
    <source>
        <dbReference type="ARBA" id="ARBA00022679"/>
    </source>
</evidence>
<dbReference type="RefSeq" id="XP_029003389.1">
    <property type="nucleotide sequence ID" value="XM_029147556.3"/>
</dbReference>
<evidence type="ECO:0000256" key="4">
    <source>
        <dbReference type="ARBA" id="ARBA00022695"/>
    </source>
</evidence>
<proteinExistence type="inferred from homology"/>
<dbReference type="InterPro" id="IPR000768">
    <property type="entry name" value="ART"/>
</dbReference>
<evidence type="ECO:0000313" key="11">
    <source>
        <dbReference type="RefSeq" id="XP_055367234.1"/>
    </source>
</evidence>
<keyword evidence="8" id="KW-1133">Transmembrane helix</keyword>
<dbReference type="GO" id="GO:0106274">
    <property type="term" value="F:NAD+-protein-arginine ADP-ribosyltransferase activity"/>
    <property type="evidence" value="ECO:0007669"/>
    <property type="project" value="UniProtKB-EC"/>
</dbReference>
<evidence type="ECO:0000313" key="9">
    <source>
        <dbReference type="Proteomes" id="UP000515150"/>
    </source>
</evidence>
<dbReference type="RefSeq" id="XP_055367234.1">
    <property type="nucleotide sequence ID" value="XM_055511259.1"/>
</dbReference>
<dbReference type="PANTHER" id="PTHR10339">
    <property type="entry name" value="ADP-RIBOSYLTRANSFERASE"/>
    <property type="match status" value="1"/>
</dbReference>
<evidence type="ECO:0000313" key="12">
    <source>
        <dbReference type="RefSeq" id="XP_055367235.1"/>
    </source>
</evidence>
<keyword evidence="5 7" id="KW-0521">NADP</keyword>
<organism evidence="9 10">
    <name type="scientific">Betta splendens</name>
    <name type="common">Siamese fighting fish</name>
    <dbReference type="NCBI Taxonomy" id="158456"/>
    <lineage>
        <taxon>Eukaryota</taxon>
        <taxon>Metazoa</taxon>
        <taxon>Chordata</taxon>
        <taxon>Craniata</taxon>
        <taxon>Vertebrata</taxon>
        <taxon>Euteleostomi</taxon>
        <taxon>Actinopterygii</taxon>
        <taxon>Neopterygii</taxon>
        <taxon>Teleostei</taxon>
        <taxon>Neoteleostei</taxon>
        <taxon>Acanthomorphata</taxon>
        <taxon>Anabantaria</taxon>
        <taxon>Anabantiformes</taxon>
        <taxon>Anabantoidei</taxon>
        <taxon>Osphronemidae</taxon>
        <taxon>Betta</taxon>
    </lineage>
</organism>
<dbReference type="RefSeq" id="XP_055367235.1">
    <property type="nucleotide sequence ID" value="XM_055511260.1"/>
</dbReference>
<keyword evidence="4" id="KW-0548">Nucleotidyltransferase</keyword>
<protein>
    <recommendedName>
        <fullName evidence="7">NAD(P)(+)--arginine ADP-ribosyltransferase</fullName>
        <ecNumber evidence="7">2.4.2.31</ecNumber>
    </recommendedName>
    <alternativeName>
        <fullName evidence="7">Mono(ADP-ribosyl)transferase</fullName>
    </alternativeName>
</protein>
<sequence length="335" mass="38013">MKFRPVCGRCAGLCALLVVAALLWFYDPFTEERRPQDPAESPLDMAPDSIDDMYDGCRPEAASVIDLFGVFEWHYNRNFSGAWALAEKQAKQPAHEQLGGDHAVALYLYTGTQPLREQFNRAVKTGKRKYSTSLFTFHYFYFFLTDAIRVLRGNQTSCSVAYHRTWERFSPVPVDARLRFGAFVMAGATRQSFDFHGNTSCFEIRTCFGADITHYSAADQTGQLLIPPYEVFRVTDVRTDDWCSVVYKLQSTQTPRADLNCELRSQRIKAFFRMVPPHRPVGSLVKMLACVIMLLIISLVLVKQKQKGFVAVVLGSLTLIITVGIWTRNQSISEE</sequence>
<dbReference type="Proteomes" id="UP000515150">
    <property type="component" value="Chromosome 1"/>
</dbReference>
<gene>
    <name evidence="10 11 12 13" type="primary">LOC114853771</name>
</gene>
<dbReference type="Pfam" id="PF01129">
    <property type="entry name" value="ART"/>
    <property type="match status" value="1"/>
</dbReference>
<evidence type="ECO:0000256" key="7">
    <source>
        <dbReference type="RuleBase" id="RU361228"/>
    </source>
</evidence>
<keyword evidence="2 7" id="KW-0328">Glycosyltransferase</keyword>
<evidence type="ECO:0000256" key="1">
    <source>
        <dbReference type="ARBA" id="ARBA00009558"/>
    </source>
</evidence>
<evidence type="ECO:0000313" key="10">
    <source>
        <dbReference type="RefSeq" id="XP_029003389.1"/>
    </source>
</evidence>
<dbReference type="AlphaFoldDB" id="A0A6P7MBS6"/>